<dbReference type="PANTHER" id="PTHR35995:SF1">
    <property type="entry name" value="OS04G0690500 PROTEIN"/>
    <property type="match status" value="1"/>
</dbReference>
<sequence length="190" mass="21254">MLLFPPHGSCRRHLCSLLEGEAPGFGLRARSSSSKQEVLESAKRKPVITLPKVFVLGSFGHLLESHHHTNKDHSGREGPIAGLEDSFISIKFEDEGQVLSKNKKDKSFEASKDTTTIGKKTKEVKTTVEQSDHSRFPRWRKHIGRLLHQGILKRSNEASTCHFGFGGKVEGVKRTRGWIRSLTRRTTTSG</sequence>
<accession>A0A4V4H6X9</accession>
<protein>
    <submittedName>
        <fullName evidence="1">Uncharacterized protein</fullName>
    </submittedName>
</protein>
<evidence type="ECO:0000313" key="2">
    <source>
        <dbReference type="Proteomes" id="UP000317650"/>
    </source>
</evidence>
<dbReference type="AlphaFoldDB" id="A0A4V4H6X9"/>
<comment type="caution">
    <text evidence="1">The sequence shown here is derived from an EMBL/GenBank/DDBJ whole genome shotgun (WGS) entry which is preliminary data.</text>
</comment>
<gene>
    <name evidence="1" type="ORF">C4D60_Mb07t25420</name>
</gene>
<dbReference type="EMBL" id="PYDT01000005">
    <property type="protein sequence ID" value="THU61636.1"/>
    <property type="molecule type" value="Genomic_DNA"/>
</dbReference>
<organism evidence="1 2">
    <name type="scientific">Musa balbisiana</name>
    <name type="common">Banana</name>
    <dbReference type="NCBI Taxonomy" id="52838"/>
    <lineage>
        <taxon>Eukaryota</taxon>
        <taxon>Viridiplantae</taxon>
        <taxon>Streptophyta</taxon>
        <taxon>Embryophyta</taxon>
        <taxon>Tracheophyta</taxon>
        <taxon>Spermatophyta</taxon>
        <taxon>Magnoliopsida</taxon>
        <taxon>Liliopsida</taxon>
        <taxon>Zingiberales</taxon>
        <taxon>Musaceae</taxon>
        <taxon>Musa</taxon>
    </lineage>
</organism>
<proteinExistence type="predicted"/>
<reference evidence="1 2" key="1">
    <citation type="journal article" date="2019" name="Nat. Plants">
        <title>Genome sequencing of Musa balbisiana reveals subgenome evolution and function divergence in polyploid bananas.</title>
        <authorList>
            <person name="Yao X."/>
        </authorList>
    </citation>
    <scope>NUCLEOTIDE SEQUENCE [LARGE SCALE GENOMIC DNA]</scope>
    <source>
        <strain evidence="2">cv. DH-PKW</strain>
        <tissue evidence="1">Leaves</tissue>
    </source>
</reference>
<dbReference type="PANTHER" id="PTHR35995">
    <property type="entry name" value="OS04G0690500 PROTEIN"/>
    <property type="match status" value="1"/>
</dbReference>
<evidence type="ECO:0000313" key="1">
    <source>
        <dbReference type="EMBL" id="THU61636.1"/>
    </source>
</evidence>
<keyword evidence="2" id="KW-1185">Reference proteome</keyword>
<name>A0A4V4H6X9_MUSBA</name>
<dbReference type="Proteomes" id="UP000317650">
    <property type="component" value="Chromosome 7"/>
</dbReference>
<dbReference type="STRING" id="52838.A0A4V4H6X9"/>